<reference evidence="3" key="1">
    <citation type="submission" date="2023-05" db="EMBL/GenBank/DDBJ databases">
        <authorList>
            <person name="Nardi F."/>
            <person name="Carapelli A."/>
            <person name="Cucini C."/>
        </authorList>
    </citation>
    <scope>NUCLEOTIDE SEQUENCE</scope>
    <source>
        <strain evidence="3">DMR45628</strain>
        <tissue evidence="3">Testes</tissue>
    </source>
</reference>
<comment type="caution">
    <text evidence="3">The sequence shown here is derived from an EMBL/GenBank/DDBJ whole genome shotgun (WGS) entry which is preliminary data.</text>
</comment>
<dbReference type="EMBL" id="JASPKY010000038">
    <property type="protein sequence ID" value="KAK9746694.1"/>
    <property type="molecule type" value="Genomic_DNA"/>
</dbReference>
<dbReference type="EMBL" id="JASPKY010000038">
    <property type="protein sequence ID" value="KAK9746693.1"/>
    <property type="molecule type" value="Genomic_DNA"/>
</dbReference>
<feature type="domain" description="HTH psq-type" evidence="2">
    <location>
        <begin position="2"/>
        <end position="30"/>
    </location>
</feature>
<sequence length="100" mass="11224">MDAVKSGMSKKLAANVYKVPRTTLVRRILGRNIGKTSHPTVFTAEEERLITETLRIVSHRGFPLTKPDIWDAVKNTLINKVNRFVHSGTTLQDPILSTLL</sequence>
<evidence type="ECO:0000313" key="5">
    <source>
        <dbReference type="Proteomes" id="UP001458880"/>
    </source>
</evidence>
<proteinExistence type="predicted"/>
<dbReference type="Gene3D" id="1.10.10.60">
    <property type="entry name" value="Homeodomain-like"/>
    <property type="match status" value="1"/>
</dbReference>
<evidence type="ECO:0000259" key="2">
    <source>
        <dbReference type="Pfam" id="PF05225"/>
    </source>
</evidence>
<dbReference type="GO" id="GO:0005634">
    <property type="term" value="C:nucleus"/>
    <property type="evidence" value="ECO:0007669"/>
    <property type="project" value="UniProtKB-SubCell"/>
</dbReference>
<protein>
    <submittedName>
        <fullName evidence="3">CENP-B N-terminal DNA-binding domain</fullName>
    </submittedName>
</protein>
<dbReference type="GO" id="GO:0003677">
    <property type="term" value="F:DNA binding"/>
    <property type="evidence" value="ECO:0007669"/>
    <property type="project" value="UniProtKB-KW"/>
</dbReference>
<evidence type="ECO:0000256" key="1">
    <source>
        <dbReference type="ARBA" id="ARBA00004123"/>
    </source>
</evidence>
<keyword evidence="5" id="KW-1185">Reference proteome</keyword>
<comment type="subcellular location">
    <subcellularLocation>
        <location evidence="1">Nucleus</location>
    </subcellularLocation>
</comment>
<evidence type="ECO:0000313" key="3">
    <source>
        <dbReference type="EMBL" id="KAK9746693.1"/>
    </source>
</evidence>
<gene>
    <name evidence="4" type="ORF">QE152_g5888</name>
    <name evidence="3" type="ORF">QE152_g5889</name>
</gene>
<dbReference type="Pfam" id="PF05225">
    <property type="entry name" value="HTH_psq"/>
    <property type="match status" value="1"/>
</dbReference>
<evidence type="ECO:0000313" key="4">
    <source>
        <dbReference type="EMBL" id="KAK9746694.1"/>
    </source>
</evidence>
<accession>A0AAW1MGM9</accession>
<reference evidence="3 5" key="2">
    <citation type="journal article" date="2024" name="BMC Genomics">
        <title>De novo assembly and annotation of Popillia japonica's genome with initial clues to its potential as an invasive pest.</title>
        <authorList>
            <person name="Cucini C."/>
            <person name="Boschi S."/>
            <person name="Funari R."/>
            <person name="Cardaioli E."/>
            <person name="Iannotti N."/>
            <person name="Marturano G."/>
            <person name="Paoli F."/>
            <person name="Bruttini M."/>
            <person name="Carapelli A."/>
            <person name="Frati F."/>
            <person name="Nardi F."/>
        </authorList>
    </citation>
    <scope>NUCLEOTIDE SEQUENCE [LARGE SCALE GENOMIC DNA]</scope>
    <source>
        <strain evidence="3">DMR45628</strain>
    </source>
</reference>
<dbReference type="InterPro" id="IPR009057">
    <property type="entry name" value="Homeodomain-like_sf"/>
</dbReference>
<dbReference type="AlphaFoldDB" id="A0AAW1MGM9"/>
<dbReference type="SUPFAM" id="SSF46689">
    <property type="entry name" value="Homeodomain-like"/>
    <property type="match status" value="1"/>
</dbReference>
<keyword evidence="3" id="KW-0238">DNA-binding</keyword>
<dbReference type="InterPro" id="IPR007889">
    <property type="entry name" value="HTH_Psq"/>
</dbReference>
<name>A0AAW1MGM9_POPJA</name>
<dbReference type="Proteomes" id="UP001458880">
    <property type="component" value="Unassembled WGS sequence"/>
</dbReference>
<organism evidence="3 5">
    <name type="scientific">Popillia japonica</name>
    <name type="common">Japanese beetle</name>
    <dbReference type="NCBI Taxonomy" id="7064"/>
    <lineage>
        <taxon>Eukaryota</taxon>
        <taxon>Metazoa</taxon>
        <taxon>Ecdysozoa</taxon>
        <taxon>Arthropoda</taxon>
        <taxon>Hexapoda</taxon>
        <taxon>Insecta</taxon>
        <taxon>Pterygota</taxon>
        <taxon>Neoptera</taxon>
        <taxon>Endopterygota</taxon>
        <taxon>Coleoptera</taxon>
        <taxon>Polyphaga</taxon>
        <taxon>Scarabaeiformia</taxon>
        <taxon>Scarabaeidae</taxon>
        <taxon>Rutelinae</taxon>
        <taxon>Popillia</taxon>
    </lineage>
</organism>